<dbReference type="Pfam" id="PF06722">
    <property type="entry name" value="EryCIII-like_C"/>
    <property type="match status" value="1"/>
</dbReference>
<evidence type="ECO:0000259" key="1">
    <source>
        <dbReference type="Pfam" id="PF06722"/>
    </source>
</evidence>
<dbReference type="EMBL" id="LCFP01000004">
    <property type="protein sequence ID" value="KKS97966.1"/>
    <property type="molecule type" value="Genomic_DNA"/>
</dbReference>
<gene>
    <name evidence="2" type="ORF">UV73_C0004G0108</name>
</gene>
<organism evidence="2 3">
    <name type="scientific">Candidatus Gottesmanbacteria bacterium GW2011_GWA2_43_14</name>
    <dbReference type="NCBI Taxonomy" id="1618443"/>
    <lineage>
        <taxon>Bacteria</taxon>
        <taxon>Candidatus Gottesmaniibacteriota</taxon>
    </lineage>
</organism>
<dbReference type="GO" id="GO:0016757">
    <property type="term" value="F:glycosyltransferase activity"/>
    <property type="evidence" value="ECO:0007669"/>
    <property type="project" value="UniProtKB-ARBA"/>
</dbReference>
<accession>A0A0G1FSH3</accession>
<dbReference type="Proteomes" id="UP000034894">
    <property type="component" value="Unassembled WGS sequence"/>
</dbReference>
<protein>
    <submittedName>
        <fullName evidence="2">Glycosyl transferase family protein</fullName>
    </submittedName>
</protein>
<dbReference type="InterPro" id="IPR010610">
    <property type="entry name" value="EryCIII-like_C"/>
</dbReference>
<dbReference type="PANTHER" id="PTHR48050">
    <property type="entry name" value="STEROL 3-BETA-GLUCOSYLTRANSFERASE"/>
    <property type="match status" value="1"/>
</dbReference>
<feature type="domain" description="Erythromycin biosynthesis protein CIII-like C-terminal" evidence="1">
    <location>
        <begin position="269"/>
        <end position="395"/>
    </location>
</feature>
<comment type="caution">
    <text evidence="2">The sequence shown here is derived from an EMBL/GenBank/DDBJ whole genome shotgun (WGS) entry which is preliminary data.</text>
</comment>
<sequence length="415" mass="47013">MKKVLLMPAGIGIAHVGRLIMIAKELQKLQVEVIFGAGAEACKILKGENLPYRIIKEFPRNVYEEKIKKNNFFIYNRTNFTDFVKSEQALYKKVKPDLIVFDTRITAKVSATIAGIPLISVNNADATSYYDYQKCRFPLNTTIGRYLPGKVVRLLEREYGQKFLLKAAERAIPAMLIAAMVNIFPAFIKLRYKPSRDPFQFFQGDITLLADIPEFRPVKNLPENIKMVGPIFWDGVNKLPVWSKEIEERNNIIYVTASGTGDKQIFLQMLDFLKETDYTVIATTGNTLSPKEVTVSYPSLYLTDYLPGSYIMPRAQAVIFPGGNASCYQALSYGVPQIATPFHIDQEDNANQLERLGTGVIQNHFKNFDRKHFLETVDKVISNKSYRTKAGELKKIIANYNGKKTAARLIADFMS</sequence>
<dbReference type="Gene3D" id="3.40.50.2000">
    <property type="entry name" value="Glycogen Phosphorylase B"/>
    <property type="match status" value="2"/>
</dbReference>
<dbReference type="STRING" id="1618443.UV73_C0004G0108"/>
<name>A0A0G1FSH3_9BACT</name>
<reference evidence="2 3" key="1">
    <citation type="journal article" date="2015" name="Nature">
        <title>rRNA introns, odd ribosomes, and small enigmatic genomes across a large radiation of phyla.</title>
        <authorList>
            <person name="Brown C.T."/>
            <person name="Hug L.A."/>
            <person name="Thomas B.C."/>
            <person name="Sharon I."/>
            <person name="Castelle C.J."/>
            <person name="Singh A."/>
            <person name="Wilkins M.J."/>
            <person name="Williams K.H."/>
            <person name="Banfield J.F."/>
        </authorList>
    </citation>
    <scope>NUCLEOTIDE SEQUENCE [LARGE SCALE GENOMIC DNA]</scope>
</reference>
<evidence type="ECO:0000313" key="3">
    <source>
        <dbReference type="Proteomes" id="UP000034894"/>
    </source>
</evidence>
<dbReference type="InterPro" id="IPR050426">
    <property type="entry name" value="Glycosyltransferase_28"/>
</dbReference>
<dbReference type="AlphaFoldDB" id="A0A0G1FSH3"/>
<dbReference type="PANTHER" id="PTHR48050:SF13">
    <property type="entry name" value="STEROL 3-BETA-GLUCOSYLTRANSFERASE UGT80A2"/>
    <property type="match status" value="1"/>
</dbReference>
<keyword evidence="2" id="KW-0808">Transferase</keyword>
<proteinExistence type="predicted"/>
<dbReference type="SUPFAM" id="SSF53756">
    <property type="entry name" value="UDP-Glycosyltransferase/glycogen phosphorylase"/>
    <property type="match status" value="1"/>
</dbReference>
<evidence type="ECO:0000313" key="2">
    <source>
        <dbReference type="EMBL" id="KKS97966.1"/>
    </source>
</evidence>